<dbReference type="OrthoDB" id="9507615at2759"/>
<reference evidence="3" key="1">
    <citation type="submission" date="2020-03" db="EMBL/GenBank/DDBJ databases">
        <title>Long-read based genome assembly of a Labrador retriever dog.</title>
        <authorList>
            <person name="Eory L."/>
            <person name="Zhang W."/>
            <person name="Schoenebeck J."/>
        </authorList>
    </citation>
    <scope>NUCLEOTIDE SEQUENCE [LARGE SCALE GENOMIC DNA]</scope>
    <source>
        <strain evidence="3">Labrador retriever</strain>
    </source>
</reference>
<gene>
    <name evidence="3" type="primary">LOC119868950</name>
</gene>
<dbReference type="Proteomes" id="UP000805418">
    <property type="component" value="Unassembled WGS sequence"/>
</dbReference>
<reference evidence="3" key="3">
    <citation type="submission" date="2025-09" db="UniProtKB">
        <authorList>
            <consortium name="Ensembl"/>
        </authorList>
    </citation>
    <scope>IDENTIFICATION</scope>
    <source>
        <strain evidence="3">Boxer</strain>
    </source>
</reference>
<keyword evidence="4" id="KW-1185">Reference proteome</keyword>
<keyword evidence="1" id="KW-0472">Membrane</keyword>
<feature type="transmembrane region" description="Helical" evidence="1">
    <location>
        <begin position="54"/>
        <end position="72"/>
    </location>
</feature>
<organism evidence="3 4">
    <name type="scientific">Canis lupus familiaris</name>
    <name type="common">Dog</name>
    <name type="synonym">Canis familiaris</name>
    <dbReference type="NCBI Taxonomy" id="9615"/>
    <lineage>
        <taxon>Eukaryota</taxon>
        <taxon>Metazoa</taxon>
        <taxon>Chordata</taxon>
        <taxon>Craniata</taxon>
        <taxon>Vertebrata</taxon>
        <taxon>Euteleostomi</taxon>
        <taxon>Mammalia</taxon>
        <taxon>Eutheria</taxon>
        <taxon>Laurasiatheria</taxon>
        <taxon>Carnivora</taxon>
        <taxon>Caniformia</taxon>
        <taxon>Canidae</taxon>
        <taxon>Canis</taxon>
    </lineage>
</organism>
<dbReference type="GeneTree" id="ENSGT00390000005057"/>
<accession>A0A8I3S5L3</accession>
<dbReference type="InterPro" id="IPR027943">
    <property type="entry name" value="FAM209"/>
</dbReference>
<evidence type="ECO:0000313" key="4">
    <source>
        <dbReference type="Proteomes" id="UP000805418"/>
    </source>
</evidence>
<dbReference type="PANTHER" id="PTHR35157:SF1">
    <property type="entry name" value="PROTEIN FAM209A"/>
    <property type="match status" value="1"/>
</dbReference>
<evidence type="ECO:0000256" key="2">
    <source>
        <dbReference type="SAM" id="SignalP"/>
    </source>
</evidence>
<keyword evidence="1" id="KW-0812">Transmembrane</keyword>
<dbReference type="Ensembl" id="ENSCAFT00845045701.1">
    <property type="protein sequence ID" value="ENSCAFP00845035862.1"/>
    <property type="gene ID" value="ENSCAFG00845025906.1"/>
</dbReference>
<dbReference type="Pfam" id="PF15206">
    <property type="entry name" value="FAM209"/>
    <property type="match status" value="1"/>
</dbReference>
<evidence type="ECO:0000256" key="1">
    <source>
        <dbReference type="SAM" id="Phobius"/>
    </source>
</evidence>
<proteinExistence type="predicted"/>
<dbReference type="PANTHER" id="PTHR35157">
    <property type="entry name" value="PROTEIN FAM209A"/>
    <property type="match status" value="1"/>
</dbReference>
<evidence type="ECO:0008006" key="5">
    <source>
        <dbReference type="Google" id="ProtNLM"/>
    </source>
</evidence>
<keyword evidence="1" id="KW-1133">Transmembrane helix</keyword>
<evidence type="ECO:0000313" key="3">
    <source>
        <dbReference type="Ensembl" id="ENSCAFP00845035862.1"/>
    </source>
</evidence>
<name>A0A8I3S5L3_CANLF</name>
<feature type="signal peptide" evidence="2">
    <location>
        <begin position="1"/>
        <end position="19"/>
    </location>
</feature>
<protein>
    <recommendedName>
        <fullName evidence="5">Protein FAM209B</fullName>
    </recommendedName>
</protein>
<reference evidence="3" key="2">
    <citation type="submission" date="2025-08" db="UniProtKB">
        <authorList>
            <consortium name="Ensembl"/>
        </authorList>
    </citation>
    <scope>IDENTIFICATION</scope>
    <source>
        <strain evidence="3">Boxer</strain>
    </source>
</reference>
<dbReference type="AlphaFoldDB" id="A0A8I3S5L3"/>
<sequence length="171" mass="19240">MRTLTWLLLLPVCLSCGYAFMFSPLRDKAKEPGEGALRRHFRIRQNLPEHAQGWLGSKWLWLFFVVVLYVILKFRGDSEKSKVRTAPPRAHPGPSPGPATLGLPPWAPCSLLDRPQLHDTVSKLIEQSLANVFWKRPDSRCFELCSPHSLGCDSSTLPFGRESSLVQCASK</sequence>
<keyword evidence="2" id="KW-0732">Signal</keyword>
<feature type="chain" id="PRO_5035298012" description="Protein FAM209B" evidence="2">
    <location>
        <begin position="20"/>
        <end position="171"/>
    </location>
</feature>